<dbReference type="RefSeq" id="WP_067910827.1">
    <property type="nucleotide sequence ID" value="NZ_LZJP01000042.1"/>
</dbReference>
<dbReference type="AlphaFoldDB" id="A0A1A2T9S6"/>
<evidence type="ECO:0000313" key="2">
    <source>
        <dbReference type="Proteomes" id="UP000092389"/>
    </source>
</evidence>
<protein>
    <submittedName>
        <fullName evidence="1">Uncharacterized protein</fullName>
    </submittedName>
</protein>
<accession>A0A1A2T9S6</accession>
<comment type="caution">
    <text evidence="1">The sequence shown here is derived from an EMBL/GenBank/DDBJ whole genome shotgun (WGS) entry which is preliminary data.</text>
</comment>
<gene>
    <name evidence="1" type="ORF">A5683_25260</name>
</gene>
<sequence length="338" mass="36879">MASRSAADTVVMTDAFRNVLHQQREKLNADGKERRPGDAPLSRARLAAQIENCDPSTVAKWENGPTKQIARETVEQLAVFELPDDEGRLYVALGILPKTAEKKLSVYRRAVGSNGLPITIDTVRRIEAELIAEEVYARDPSPPPIPVPDHVLARIGQINRPFFVPPSDMGPNTPLVAFTSKPVHNQPPERVDVRIALPAAASPAVYQFALAHAAAHRLLGKDRCQFLPALSSSLRAFGAISNLPEVEVMANNVAIRLLAPQEAVRRAHDEAVVAIARADEQADFWAIGLPEVAGEASPEWVDIVTRVATQLNVPGWLACRRLVEEGLMDLPPITGWGR</sequence>
<name>A0A1A2T9S6_MYCNT</name>
<proteinExistence type="predicted"/>
<evidence type="ECO:0000313" key="1">
    <source>
        <dbReference type="EMBL" id="OBH73131.1"/>
    </source>
</evidence>
<dbReference type="Proteomes" id="UP000092389">
    <property type="component" value="Unassembled WGS sequence"/>
</dbReference>
<organism evidence="1 2">
    <name type="scientific">Mycobacterium mantenii</name>
    <dbReference type="NCBI Taxonomy" id="560555"/>
    <lineage>
        <taxon>Bacteria</taxon>
        <taxon>Bacillati</taxon>
        <taxon>Actinomycetota</taxon>
        <taxon>Actinomycetes</taxon>
        <taxon>Mycobacteriales</taxon>
        <taxon>Mycobacteriaceae</taxon>
        <taxon>Mycobacterium</taxon>
        <taxon>Mycobacterium avium complex (MAC)</taxon>
    </lineage>
</organism>
<dbReference type="EMBL" id="LZJU01000116">
    <property type="protein sequence ID" value="OBH73131.1"/>
    <property type="molecule type" value="Genomic_DNA"/>
</dbReference>
<reference evidence="1 2" key="1">
    <citation type="submission" date="2016-06" db="EMBL/GenBank/DDBJ databases">
        <authorList>
            <person name="Kjaerup R.B."/>
            <person name="Dalgaard T.S."/>
            <person name="Juul-Madsen H.R."/>
        </authorList>
    </citation>
    <scope>NUCLEOTIDE SEQUENCE [LARGE SCALE GENOMIC DNA]</scope>
    <source>
        <strain evidence="1 2">E152</strain>
    </source>
</reference>